<keyword evidence="1" id="KW-1133">Transmembrane helix</keyword>
<accession>A0A4R2JC33</accession>
<dbReference type="AlphaFoldDB" id="A0A4R2JC33"/>
<keyword evidence="1" id="KW-0812">Transmembrane</keyword>
<feature type="transmembrane region" description="Helical" evidence="1">
    <location>
        <begin position="45"/>
        <end position="65"/>
    </location>
</feature>
<reference evidence="2 3" key="1">
    <citation type="submission" date="2019-03" db="EMBL/GenBank/DDBJ databases">
        <title>Genomic Encyclopedia of Type Strains, Phase IV (KMG-IV): sequencing the most valuable type-strain genomes for metagenomic binning, comparative biology and taxonomic classification.</title>
        <authorList>
            <person name="Goeker M."/>
        </authorList>
    </citation>
    <scope>NUCLEOTIDE SEQUENCE [LARGE SCALE GENOMIC DNA]</scope>
    <source>
        <strain evidence="2 3">DSM 45934</strain>
    </source>
</reference>
<feature type="transmembrane region" description="Helical" evidence="1">
    <location>
        <begin position="85"/>
        <end position="106"/>
    </location>
</feature>
<evidence type="ECO:0000313" key="2">
    <source>
        <dbReference type="EMBL" id="TCO57083.1"/>
    </source>
</evidence>
<feature type="transmembrane region" description="Helical" evidence="1">
    <location>
        <begin position="12"/>
        <end position="39"/>
    </location>
</feature>
<dbReference type="RefSeq" id="WP_132120841.1">
    <property type="nucleotide sequence ID" value="NZ_SLWS01000006.1"/>
</dbReference>
<gene>
    <name evidence="2" type="ORF">EV192_106560</name>
</gene>
<evidence type="ECO:0000313" key="3">
    <source>
        <dbReference type="Proteomes" id="UP000295680"/>
    </source>
</evidence>
<dbReference type="EMBL" id="SLWS01000006">
    <property type="protein sequence ID" value="TCO57083.1"/>
    <property type="molecule type" value="Genomic_DNA"/>
</dbReference>
<evidence type="ECO:0000256" key="1">
    <source>
        <dbReference type="SAM" id="Phobius"/>
    </source>
</evidence>
<keyword evidence="1" id="KW-0472">Membrane</keyword>
<dbReference type="Proteomes" id="UP000295680">
    <property type="component" value="Unassembled WGS sequence"/>
</dbReference>
<feature type="transmembrane region" description="Helical" evidence="1">
    <location>
        <begin position="112"/>
        <end position="132"/>
    </location>
</feature>
<protein>
    <submittedName>
        <fullName evidence="2">Uncharacterized protein</fullName>
    </submittedName>
</protein>
<comment type="caution">
    <text evidence="2">The sequence shown here is derived from an EMBL/GenBank/DDBJ whole genome shotgun (WGS) entry which is preliminary data.</text>
</comment>
<sequence>MNPDWRPAQPRLRAFCTAMPVLFGVSAVLIVAVAVPATATHGWRLVQLVVCAAALLALAGLLLWVRRLVVNGYVDVNIAVPRAKAARSGAFLAGMVCLIGLIPTVSAGDATVPVALTAYVAIAAFLTVSGLVRVSAS</sequence>
<proteinExistence type="predicted"/>
<organism evidence="2 3">
    <name type="scientific">Actinocrispum wychmicini</name>
    <dbReference type="NCBI Taxonomy" id="1213861"/>
    <lineage>
        <taxon>Bacteria</taxon>
        <taxon>Bacillati</taxon>
        <taxon>Actinomycetota</taxon>
        <taxon>Actinomycetes</taxon>
        <taxon>Pseudonocardiales</taxon>
        <taxon>Pseudonocardiaceae</taxon>
        <taxon>Actinocrispum</taxon>
    </lineage>
</organism>
<name>A0A4R2JC33_9PSEU</name>
<keyword evidence="3" id="KW-1185">Reference proteome</keyword>